<dbReference type="Pfam" id="PF20167">
    <property type="entry name" value="Transposase_32"/>
    <property type="match status" value="1"/>
</dbReference>
<evidence type="ECO:0000313" key="2">
    <source>
        <dbReference type="EnsemblPlants" id="PGSC0003DMT400096687"/>
    </source>
</evidence>
<dbReference type="InParanoid" id="M1DZ09"/>
<protein>
    <recommendedName>
        <fullName evidence="1">Putative plant transposon protein domain-containing protein</fullName>
    </recommendedName>
</protein>
<dbReference type="AlphaFoldDB" id="M1DZ09"/>
<evidence type="ECO:0000259" key="1">
    <source>
        <dbReference type="Pfam" id="PF20167"/>
    </source>
</evidence>
<evidence type="ECO:0000313" key="3">
    <source>
        <dbReference type="Proteomes" id="UP000011115"/>
    </source>
</evidence>
<dbReference type="Proteomes" id="UP000011115">
    <property type="component" value="Unassembled WGS sequence"/>
</dbReference>
<sequence>MINKGAAPSCSTQPKPPLTRERQGFHKFEIFTKPRSSYIPSWVREFYVEDGKLVPKGKKKAISFNPFDHMVVRGRKVKCSGTDINEMLGCTINVIHFLVDQKKKKTLDGLMGWLAPLISDITPLWIEVGLPIEKKDINVAARY</sequence>
<name>M1DZ09_SOLTU</name>
<dbReference type="PANTHER" id="PTHR33180">
    <property type="entry name" value="PHOTOSYSTEM II CP43 REACTION CENTER PROTEIN"/>
    <property type="match status" value="1"/>
</dbReference>
<accession>M1DZ09</accession>
<dbReference type="Gramene" id="PGSC0003DMT400096687">
    <property type="protein sequence ID" value="PGSC0003DMT400096687"/>
    <property type="gene ID" value="PGSC0003DMG400046258"/>
</dbReference>
<dbReference type="PANTHER" id="PTHR33180:SF31">
    <property type="entry name" value="POLYPROTEIN PROTEIN"/>
    <property type="match status" value="1"/>
</dbReference>
<proteinExistence type="predicted"/>
<keyword evidence="3" id="KW-1185">Reference proteome</keyword>
<feature type="domain" description="Putative plant transposon protein" evidence="1">
    <location>
        <begin position="26"/>
        <end position="143"/>
    </location>
</feature>
<organism evidence="2 3">
    <name type="scientific">Solanum tuberosum</name>
    <name type="common">Potato</name>
    <dbReference type="NCBI Taxonomy" id="4113"/>
    <lineage>
        <taxon>Eukaryota</taxon>
        <taxon>Viridiplantae</taxon>
        <taxon>Streptophyta</taxon>
        <taxon>Embryophyta</taxon>
        <taxon>Tracheophyta</taxon>
        <taxon>Spermatophyta</taxon>
        <taxon>Magnoliopsida</taxon>
        <taxon>eudicotyledons</taxon>
        <taxon>Gunneridae</taxon>
        <taxon>Pentapetalae</taxon>
        <taxon>asterids</taxon>
        <taxon>lamiids</taxon>
        <taxon>Solanales</taxon>
        <taxon>Solanaceae</taxon>
        <taxon>Solanoideae</taxon>
        <taxon>Solaneae</taxon>
        <taxon>Solanum</taxon>
    </lineage>
</organism>
<dbReference type="InterPro" id="IPR046796">
    <property type="entry name" value="Transposase_32_dom"/>
</dbReference>
<reference evidence="3" key="1">
    <citation type="journal article" date="2011" name="Nature">
        <title>Genome sequence and analysis of the tuber crop potato.</title>
        <authorList>
            <consortium name="The Potato Genome Sequencing Consortium"/>
        </authorList>
    </citation>
    <scope>NUCLEOTIDE SEQUENCE [LARGE SCALE GENOMIC DNA]</scope>
    <source>
        <strain evidence="3">cv. DM1-3 516 R44</strain>
    </source>
</reference>
<dbReference type="PaxDb" id="4113-PGSC0003DMT400096687"/>
<dbReference type="EnsemblPlants" id="PGSC0003DMT400096687">
    <property type="protein sequence ID" value="PGSC0003DMT400096687"/>
    <property type="gene ID" value="PGSC0003DMG400046258"/>
</dbReference>
<reference evidence="2" key="2">
    <citation type="submission" date="2015-06" db="UniProtKB">
        <authorList>
            <consortium name="EnsemblPlants"/>
        </authorList>
    </citation>
    <scope>IDENTIFICATION</scope>
    <source>
        <strain evidence="2">DM1-3 516 R44</strain>
    </source>
</reference>
<dbReference type="HOGENOM" id="CLU_1889470_0_0_1"/>